<protein>
    <recommendedName>
        <fullName evidence="3">Hemerythrin-like domain-containing protein</fullName>
    </recommendedName>
</protein>
<evidence type="ECO:0008006" key="3">
    <source>
        <dbReference type="Google" id="ProtNLM"/>
    </source>
</evidence>
<accession>A0A812GVC8</accession>
<dbReference type="OrthoDB" id="406102at2759"/>
<dbReference type="AlphaFoldDB" id="A0A812GVC8"/>
<dbReference type="Proteomes" id="UP000604046">
    <property type="component" value="Unassembled WGS sequence"/>
</dbReference>
<evidence type="ECO:0000313" key="2">
    <source>
        <dbReference type="Proteomes" id="UP000604046"/>
    </source>
</evidence>
<sequence>MIEVHCKVRTMLKLNNAMERMMKECKSSLAFKESEAETFINYSFAMCQLHLELTKHFGEEDEKLFSSLPKMHMLLHSCLLAGIINPRLAWCFRGGDLQKISRSLAGSCAKGLGLWGLE</sequence>
<organism evidence="1 2">
    <name type="scientific">Symbiodinium natans</name>
    <dbReference type="NCBI Taxonomy" id="878477"/>
    <lineage>
        <taxon>Eukaryota</taxon>
        <taxon>Sar</taxon>
        <taxon>Alveolata</taxon>
        <taxon>Dinophyceae</taxon>
        <taxon>Suessiales</taxon>
        <taxon>Symbiodiniaceae</taxon>
        <taxon>Symbiodinium</taxon>
    </lineage>
</organism>
<dbReference type="EMBL" id="CAJNDS010000036">
    <property type="protein sequence ID" value="CAE6928573.1"/>
    <property type="molecule type" value="Genomic_DNA"/>
</dbReference>
<proteinExistence type="predicted"/>
<name>A0A812GVC8_9DINO</name>
<keyword evidence="2" id="KW-1185">Reference proteome</keyword>
<reference evidence="1" key="1">
    <citation type="submission" date="2021-02" db="EMBL/GenBank/DDBJ databases">
        <authorList>
            <person name="Dougan E. K."/>
            <person name="Rhodes N."/>
            <person name="Thang M."/>
            <person name="Chan C."/>
        </authorList>
    </citation>
    <scope>NUCLEOTIDE SEQUENCE</scope>
</reference>
<gene>
    <name evidence="1" type="ORF">SNAT2548_LOCUS746</name>
</gene>
<evidence type="ECO:0000313" key="1">
    <source>
        <dbReference type="EMBL" id="CAE6928573.1"/>
    </source>
</evidence>
<comment type="caution">
    <text evidence="1">The sequence shown here is derived from an EMBL/GenBank/DDBJ whole genome shotgun (WGS) entry which is preliminary data.</text>
</comment>